<evidence type="ECO:0000256" key="1">
    <source>
        <dbReference type="SAM" id="MobiDB-lite"/>
    </source>
</evidence>
<dbReference type="Proteomes" id="UP001176941">
    <property type="component" value="Chromosome 5"/>
</dbReference>
<sequence length="200" mass="19711">MDTPAEDVPNFGLEPARLCSPEPPAPANVRAEVDGVDSAGIRAEGMHWRPPNAAREAGPARPQGAGARRRRRCQGCVQVGRGTAGCRGPSGGGTESERGGNPLPGAVRAPGGGRAAPTCGVRAASGTCAVAADSRGSGAAGTAGGRGAGKEAGPERGPRRRPELRAGIRVGPAGVGRGGARPGASPRRLNAPAGEEVSGL</sequence>
<accession>A0ABN8ZPJ3</accession>
<protein>
    <submittedName>
        <fullName evidence="2">Uncharacterized protein</fullName>
    </submittedName>
</protein>
<evidence type="ECO:0000313" key="2">
    <source>
        <dbReference type="EMBL" id="CAI9175385.1"/>
    </source>
</evidence>
<feature type="region of interest" description="Disordered" evidence="1">
    <location>
        <begin position="1"/>
        <end position="118"/>
    </location>
</feature>
<evidence type="ECO:0000313" key="3">
    <source>
        <dbReference type="Proteomes" id="UP001176941"/>
    </source>
</evidence>
<proteinExistence type="predicted"/>
<feature type="compositionally biased region" description="Gly residues" evidence="1">
    <location>
        <begin position="82"/>
        <end position="94"/>
    </location>
</feature>
<feature type="compositionally biased region" description="Gly residues" evidence="1">
    <location>
        <begin position="138"/>
        <end position="147"/>
    </location>
</feature>
<gene>
    <name evidence="2" type="ORF">MRATA1EN1_LOCUS24347</name>
</gene>
<organism evidence="2 3">
    <name type="scientific">Rangifer tarandus platyrhynchus</name>
    <name type="common">Svalbard reindeer</name>
    <dbReference type="NCBI Taxonomy" id="3082113"/>
    <lineage>
        <taxon>Eukaryota</taxon>
        <taxon>Metazoa</taxon>
        <taxon>Chordata</taxon>
        <taxon>Craniata</taxon>
        <taxon>Vertebrata</taxon>
        <taxon>Euteleostomi</taxon>
        <taxon>Mammalia</taxon>
        <taxon>Eutheria</taxon>
        <taxon>Laurasiatheria</taxon>
        <taxon>Artiodactyla</taxon>
        <taxon>Ruminantia</taxon>
        <taxon>Pecora</taxon>
        <taxon>Cervidae</taxon>
        <taxon>Odocoileinae</taxon>
        <taxon>Rangifer</taxon>
    </lineage>
</organism>
<reference evidence="2" key="1">
    <citation type="submission" date="2023-04" db="EMBL/GenBank/DDBJ databases">
        <authorList>
            <consortium name="ELIXIR-Norway"/>
        </authorList>
    </citation>
    <scope>NUCLEOTIDE SEQUENCE [LARGE SCALE GENOMIC DNA]</scope>
</reference>
<feature type="compositionally biased region" description="Basic and acidic residues" evidence="1">
    <location>
        <begin position="148"/>
        <end position="166"/>
    </location>
</feature>
<keyword evidence="3" id="KW-1185">Reference proteome</keyword>
<feature type="region of interest" description="Disordered" evidence="1">
    <location>
        <begin position="132"/>
        <end position="200"/>
    </location>
</feature>
<feature type="compositionally biased region" description="Low complexity" evidence="1">
    <location>
        <begin position="53"/>
        <end position="66"/>
    </location>
</feature>
<dbReference type="EMBL" id="OX459941">
    <property type="protein sequence ID" value="CAI9175385.1"/>
    <property type="molecule type" value="Genomic_DNA"/>
</dbReference>
<name>A0ABN8ZPJ3_RANTA</name>